<dbReference type="AlphaFoldDB" id="A0A1G8DZM7"/>
<dbReference type="Pfam" id="PF10114">
    <property type="entry name" value="PocR"/>
    <property type="match status" value="1"/>
</dbReference>
<evidence type="ECO:0000313" key="3">
    <source>
        <dbReference type="Proteomes" id="UP000198656"/>
    </source>
</evidence>
<feature type="domain" description="Histidine kinase/HSP90-like ATPase" evidence="1">
    <location>
        <begin position="300"/>
        <end position="405"/>
    </location>
</feature>
<dbReference type="GO" id="GO:0016020">
    <property type="term" value="C:membrane"/>
    <property type="evidence" value="ECO:0007669"/>
    <property type="project" value="InterPro"/>
</dbReference>
<dbReference type="SUPFAM" id="SSF55874">
    <property type="entry name" value="ATPase domain of HSP90 chaperone/DNA topoisomerase II/histidine kinase"/>
    <property type="match status" value="1"/>
</dbReference>
<dbReference type="EMBL" id="FNCP01000016">
    <property type="protein sequence ID" value="SDH63162.1"/>
    <property type="molecule type" value="Genomic_DNA"/>
</dbReference>
<dbReference type="InterPro" id="IPR003594">
    <property type="entry name" value="HATPase_dom"/>
</dbReference>
<accession>A0A1G8DZM7</accession>
<gene>
    <name evidence="2" type="ORF">SAMN05443529_11612</name>
</gene>
<dbReference type="InterPro" id="IPR010559">
    <property type="entry name" value="Sig_transdc_His_kin_internal"/>
</dbReference>
<dbReference type="STRING" id="1121419.SAMN05443529_11612"/>
<keyword evidence="2" id="KW-0418">Kinase</keyword>
<dbReference type="GO" id="GO:0000155">
    <property type="term" value="F:phosphorelay sensor kinase activity"/>
    <property type="evidence" value="ECO:0007669"/>
    <property type="project" value="InterPro"/>
</dbReference>
<dbReference type="Pfam" id="PF02518">
    <property type="entry name" value="HATPase_c"/>
    <property type="match status" value="1"/>
</dbReference>
<dbReference type="InterPro" id="IPR018771">
    <property type="entry name" value="PocR_dom"/>
</dbReference>
<evidence type="ECO:0000259" key="1">
    <source>
        <dbReference type="SMART" id="SM00387"/>
    </source>
</evidence>
<protein>
    <submittedName>
        <fullName evidence="2">Histidine kinase</fullName>
    </submittedName>
</protein>
<dbReference type="PANTHER" id="PTHR34220:SF7">
    <property type="entry name" value="SENSOR HISTIDINE KINASE YPDA"/>
    <property type="match status" value="1"/>
</dbReference>
<name>A0A1G8DZM7_9FIRM</name>
<dbReference type="InterPro" id="IPR050640">
    <property type="entry name" value="Bact_2-comp_sensor_kinase"/>
</dbReference>
<dbReference type="Gene3D" id="3.30.565.10">
    <property type="entry name" value="Histidine kinase-like ATPase, C-terminal domain"/>
    <property type="match status" value="1"/>
</dbReference>
<dbReference type="OrthoDB" id="9809348at2"/>
<dbReference type="SMART" id="SM00387">
    <property type="entry name" value="HATPase_c"/>
    <property type="match status" value="1"/>
</dbReference>
<sequence length="406" mass="45393">MDLKPKSLFHLIEEDKLVRIIETFTKATDITIDINDALGFPVVQHDYFYGFCRSIRSQEVGLKRCINSNAELGFNTLKLGNSSIGKCHAGVILMAVPIIVDGQFYGSITCGQMLLEKPGAKDIEDMLAATADLGLDPQDLSKTFQEIQVINMEKCQAAGGLIQFVVSYIVELIYRANRQEALSKEKLKAAEDARIIVELEHTLHRAELKNLQAQIKPHFLFNTLNTIISLVTLGDNTKGLNTLFALSNLLRHNLDHPEELVPLRKELHYVESYLLIQKNRFGDRLEVTIQVPEDLLDLPIPFLSLQPLVENACIHGLEPKEGLGHLRIVAKKVNNDVEISVIDDGVGIPQHYSTLDLSQEHPLQAGIGLRNVHKRLQLQFGPGYGVRLLPEQGLTTVRLRIPLQEG</sequence>
<keyword evidence="2" id="KW-0808">Transferase</keyword>
<dbReference type="Proteomes" id="UP000198656">
    <property type="component" value="Unassembled WGS sequence"/>
</dbReference>
<keyword evidence="3" id="KW-1185">Reference proteome</keyword>
<dbReference type="RefSeq" id="WP_092334161.1">
    <property type="nucleotide sequence ID" value="NZ_FNCP01000016.1"/>
</dbReference>
<proteinExistence type="predicted"/>
<organism evidence="2 3">
    <name type="scientific">Desulfosporosinus hippei DSM 8344</name>
    <dbReference type="NCBI Taxonomy" id="1121419"/>
    <lineage>
        <taxon>Bacteria</taxon>
        <taxon>Bacillati</taxon>
        <taxon>Bacillota</taxon>
        <taxon>Clostridia</taxon>
        <taxon>Eubacteriales</taxon>
        <taxon>Desulfitobacteriaceae</taxon>
        <taxon>Desulfosporosinus</taxon>
    </lineage>
</organism>
<dbReference type="InterPro" id="IPR036890">
    <property type="entry name" value="HATPase_C_sf"/>
</dbReference>
<reference evidence="3" key="1">
    <citation type="submission" date="2016-10" db="EMBL/GenBank/DDBJ databases">
        <authorList>
            <person name="Varghese N."/>
            <person name="Submissions S."/>
        </authorList>
    </citation>
    <scope>NUCLEOTIDE SEQUENCE [LARGE SCALE GENOMIC DNA]</scope>
    <source>
        <strain evidence="3">DSM 8344</strain>
    </source>
</reference>
<dbReference type="PANTHER" id="PTHR34220">
    <property type="entry name" value="SENSOR HISTIDINE KINASE YPDA"/>
    <property type="match status" value="1"/>
</dbReference>
<dbReference type="Pfam" id="PF06580">
    <property type="entry name" value="His_kinase"/>
    <property type="match status" value="1"/>
</dbReference>
<evidence type="ECO:0000313" key="2">
    <source>
        <dbReference type="EMBL" id="SDH63162.1"/>
    </source>
</evidence>